<dbReference type="RefSeq" id="WP_076390298.1">
    <property type="nucleotide sequence ID" value="NZ_FTOV01000001.1"/>
</dbReference>
<protein>
    <recommendedName>
        <fullName evidence="3">Lipoprotein</fullName>
    </recommendedName>
</protein>
<accession>A0A1N7KGP6</accession>
<sequence>MKILLFSLGFLAVVSCKKENAKNFQNNSMTDNVTINKSSEKPNDSIQSIEDIKKEYAIVNKLLSAKQMDSTKFTYNCNEKEGEVVLYYENKALRMVKDSYAEHSHFSSSTKYYVKNNSVFFIFKEETVWNFDEGGTPEKPETKDDINEKRIYVLNDKAIQCLEKNYTIRSKGNNKNPDLVPNKETKCNISDLIKNYNLILKNKDKKGEINCL</sequence>
<name>A0A1N7KGP6_9FLAO</name>
<evidence type="ECO:0000313" key="2">
    <source>
        <dbReference type="Proteomes" id="UP000185781"/>
    </source>
</evidence>
<dbReference type="OrthoDB" id="853657at2"/>
<dbReference type="Proteomes" id="UP000185781">
    <property type="component" value="Unassembled WGS sequence"/>
</dbReference>
<organism evidence="1 2">
    <name type="scientific">Chryseobacterium gambrini</name>
    <dbReference type="NCBI Taxonomy" id="373672"/>
    <lineage>
        <taxon>Bacteria</taxon>
        <taxon>Pseudomonadati</taxon>
        <taxon>Bacteroidota</taxon>
        <taxon>Flavobacteriia</taxon>
        <taxon>Flavobacteriales</taxon>
        <taxon>Weeksellaceae</taxon>
        <taxon>Chryseobacterium group</taxon>
        <taxon>Chryseobacterium</taxon>
    </lineage>
</organism>
<gene>
    <name evidence="1" type="ORF">SAMN05421785_101472</name>
</gene>
<evidence type="ECO:0008006" key="3">
    <source>
        <dbReference type="Google" id="ProtNLM"/>
    </source>
</evidence>
<reference evidence="1 2" key="1">
    <citation type="submission" date="2017-01" db="EMBL/GenBank/DDBJ databases">
        <authorList>
            <person name="Mah S.A."/>
            <person name="Swanson W.J."/>
            <person name="Moy G.W."/>
            <person name="Vacquier V.D."/>
        </authorList>
    </citation>
    <scope>NUCLEOTIDE SEQUENCE [LARGE SCALE GENOMIC DNA]</scope>
    <source>
        <strain evidence="1 2">DSM 18014</strain>
    </source>
</reference>
<dbReference type="EMBL" id="FTOV01000001">
    <property type="protein sequence ID" value="SIS60650.1"/>
    <property type="molecule type" value="Genomic_DNA"/>
</dbReference>
<dbReference type="AlphaFoldDB" id="A0A1N7KGP6"/>
<proteinExistence type="predicted"/>
<evidence type="ECO:0000313" key="1">
    <source>
        <dbReference type="EMBL" id="SIS60650.1"/>
    </source>
</evidence>
<dbReference type="PROSITE" id="PS51257">
    <property type="entry name" value="PROKAR_LIPOPROTEIN"/>
    <property type="match status" value="1"/>
</dbReference>